<reference evidence="2" key="2">
    <citation type="submission" date="2015-01" db="EMBL/GenBank/DDBJ databases">
        <title>Evolutionary Origins and Diversification of the Mycorrhizal Mutualists.</title>
        <authorList>
            <consortium name="DOE Joint Genome Institute"/>
            <consortium name="Mycorrhizal Genomics Consortium"/>
            <person name="Kohler A."/>
            <person name="Kuo A."/>
            <person name="Nagy L.G."/>
            <person name="Floudas D."/>
            <person name="Copeland A."/>
            <person name="Barry K.W."/>
            <person name="Cichocki N."/>
            <person name="Veneault-Fourrey C."/>
            <person name="LaButti K."/>
            <person name="Lindquist E.A."/>
            <person name="Lipzen A."/>
            <person name="Lundell T."/>
            <person name="Morin E."/>
            <person name="Murat C."/>
            <person name="Riley R."/>
            <person name="Ohm R."/>
            <person name="Sun H."/>
            <person name="Tunlid A."/>
            <person name="Henrissat B."/>
            <person name="Grigoriev I.V."/>
            <person name="Hibbett D.S."/>
            <person name="Martin F."/>
        </authorList>
    </citation>
    <scope>NUCLEOTIDE SEQUENCE [LARGE SCALE GENOMIC DNA]</scope>
    <source>
        <strain evidence="2">F 1598</strain>
    </source>
</reference>
<dbReference type="InParanoid" id="A0A0C3B585"/>
<dbReference type="InterPro" id="IPR043502">
    <property type="entry name" value="DNA/RNA_pol_sf"/>
</dbReference>
<evidence type="ECO:0000313" key="2">
    <source>
        <dbReference type="Proteomes" id="UP000054166"/>
    </source>
</evidence>
<name>A0A0C3B585_PILCF</name>
<gene>
    <name evidence="1" type="ORF">PILCRDRAFT_47343</name>
</gene>
<reference evidence="1 2" key="1">
    <citation type="submission" date="2014-04" db="EMBL/GenBank/DDBJ databases">
        <authorList>
            <consortium name="DOE Joint Genome Institute"/>
            <person name="Kuo A."/>
            <person name="Tarkka M."/>
            <person name="Buscot F."/>
            <person name="Kohler A."/>
            <person name="Nagy L.G."/>
            <person name="Floudas D."/>
            <person name="Copeland A."/>
            <person name="Barry K.W."/>
            <person name="Cichocki N."/>
            <person name="Veneault-Fourrey C."/>
            <person name="LaButti K."/>
            <person name="Lindquist E.A."/>
            <person name="Lipzen A."/>
            <person name="Lundell T."/>
            <person name="Morin E."/>
            <person name="Murat C."/>
            <person name="Sun H."/>
            <person name="Tunlid A."/>
            <person name="Henrissat B."/>
            <person name="Grigoriev I.V."/>
            <person name="Hibbett D.S."/>
            <person name="Martin F."/>
            <person name="Nordberg H.P."/>
            <person name="Cantor M.N."/>
            <person name="Hua S.X."/>
        </authorList>
    </citation>
    <scope>NUCLEOTIDE SEQUENCE [LARGE SCALE GENOMIC DNA]</scope>
    <source>
        <strain evidence="1 2">F 1598</strain>
    </source>
</reference>
<dbReference type="EMBL" id="KN833131">
    <property type="protein sequence ID" value="KIM72447.1"/>
    <property type="molecule type" value="Genomic_DNA"/>
</dbReference>
<proteinExistence type="predicted"/>
<protein>
    <submittedName>
        <fullName evidence="1">Uncharacterized protein</fullName>
    </submittedName>
</protein>
<sequence>RTINPQDKERVDEIISKIEFGTDLTENQLQEVKSLVREFADVFALSMSEVLFVDWHHHHLDVDPNTKLPKRMSQRPVTENQKEWYYKTLDEMEKSHVIQKVPGEFIKCL</sequence>
<dbReference type="HOGENOM" id="CLU_119163_1_0_1"/>
<feature type="non-terminal residue" evidence="1">
    <location>
        <position position="109"/>
    </location>
</feature>
<dbReference type="AlphaFoldDB" id="A0A0C3B585"/>
<dbReference type="SUPFAM" id="SSF56672">
    <property type="entry name" value="DNA/RNA polymerases"/>
    <property type="match status" value="1"/>
</dbReference>
<keyword evidence="2" id="KW-1185">Reference proteome</keyword>
<accession>A0A0C3B585</accession>
<organism evidence="1 2">
    <name type="scientific">Piloderma croceum (strain F 1598)</name>
    <dbReference type="NCBI Taxonomy" id="765440"/>
    <lineage>
        <taxon>Eukaryota</taxon>
        <taxon>Fungi</taxon>
        <taxon>Dikarya</taxon>
        <taxon>Basidiomycota</taxon>
        <taxon>Agaricomycotina</taxon>
        <taxon>Agaricomycetes</taxon>
        <taxon>Agaricomycetidae</taxon>
        <taxon>Atheliales</taxon>
        <taxon>Atheliaceae</taxon>
        <taxon>Piloderma</taxon>
    </lineage>
</organism>
<dbReference type="OrthoDB" id="3363652at2759"/>
<evidence type="ECO:0000313" key="1">
    <source>
        <dbReference type="EMBL" id="KIM72447.1"/>
    </source>
</evidence>
<feature type="non-terminal residue" evidence="1">
    <location>
        <position position="1"/>
    </location>
</feature>
<dbReference type="Proteomes" id="UP000054166">
    <property type="component" value="Unassembled WGS sequence"/>
</dbReference>